<protein>
    <submittedName>
        <fullName evidence="2">Uncharacterized protein</fullName>
    </submittedName>
</protein>
<sequence>MPADIAVASQLQQWTFEKPTRTEPERSTSAASSPDLSQREPETLRIDASVANALKAVSDMDGKQFQDKYLSSEEDLSPTDGNSSDSDYEYDSDASIHEVKSTTFQANRISISRWDKGLSCDMAVSVSYKSAGRPKVIELQEKTEKTQRSASLAQLPIAAIEKLRKQANAQTMRHRSLLLPPSSSTSASTTRSSSPAVTAPSHRISMAPTASLNNRSQLELSSDSTSSFQTASSLRSASPSGSEYSLSSRPVSSAATSHPQPRSRSSLYVQRSTTLPFPPLTPASPEPHSFLSSDPFEKSNTNAASPIIKNGPPHRRLRSISQKLSLAKIAITPSTKKWDSRINGKNGNMPLTPASPYTPKTPMTAPVTNDTSPMRKIRRNSRILLSRPPTRGATTMPDLPNANMGRPPMPDRSKTQMVARGANERAPTLELPPFPDANTSSANSSIKSRRIRKRKSLMDLL</sequence>
<feature type="region of interest" description="Disordered" evidence="1">
    <location>
        <begin position="1"/>
        <end position="43"/>
    </location>
</feature>
<dbReference type="EMBL" id="KZ805322">
    <property type="protein sequence ID" value="PVI04391.1"/>
    <property type="molecule type" value="Genomic_DNA"/>
</dbReference>
<reference evidence="2 3" key="1">
    <citation type="journal article" date="2018" name="Sci. Rep.">
        <title>Comparative genomics provides insights into the lifestyle and reveals functional heterogeneity of dark septate endophytic fungi.</title>
        <authorList>
            <person name="Knapp D.G."/>
            <person name="Nemeth J.B."/>
            <person name="Barry K."/>
            <person name="Hainaut M."/>
            <person name="Henrissat B."/>
            <person name="Johnson J."/>
            <person name="Kuo A."/>
            <person name="Lim J.H.P."/>
            <person name="Lipzen A."/>
            <person name="Nolan M."/>
            <person name="Ohm R.A."/>
            <person name="Tamas L."/>
            <person name="Grigoriev I.V."/>
            <person name="Spatafora J.W."/>
            <person name="Nagy L.G."/>
            <person name="Kovacs G.M."/>
        </authorList>
    </citation>
    <scope>NUCLEOTIDE SEQUENCE [LARGE SCALE GENOMIC DNA]</scope>
    <source>
        <strain evidence="2 3">DSE2036</strain>
    </source>
</reference>
<name>A0A2V1E1U5_9PLEO</name>
<feature type="compositionally biased region" description="Polar residues" evidence="1">
    <location>
        <begin position="27"/>
        <end position="36"/>
    </location>
</feature>
<dbReference type="OrthoDB" id="3926619at2759"/>
<feature type="region of interest" description="Disordered" evidence="1">
    <location>
        <begin position="387"/>
        <end position="461"/>
    </location>
</feature>
<feature type="region of interest" description="Disordered" evidence="1">
    <location>
        <begin position="166"/>
        <end position="289"/>
    </location>
</feature>
<feature type="compositionally biased region" description="Polar residues" evidence="1">
    <location>
        <begin position="243"/>
        <end position="275"/>
    </location>
</feature>
<keyword evidence="3" id="KW-1185">Reference proteome</keyword>
<proteinExistence type="predicted"/>
<dbReference type="AlphaFoldDB" id="A0A2V1E1U5"/>
<gene>
    <name evidence="2" type="ORF">DM02DRAFT_188115</name>
</gene>
<dbReference type="Proteomes" id="UP000244855">
    <property type="component" value="Unassembled WGS sequence"/>
</dbReference>
<feature type="region of interest" description="Disordered" evidence="1">
    <location>
        <begin position="337"/>
        <end position="372"/>
    </location>
</feature>
<evidence type="ECO:0000313" key="3">
    <source>
        <dbReference type="Proteomes" id="UP000244855"/>
    </source>
</evidence>
<feature type="region of interest" description="Disordered" evidence="1">
    <location>
        <begin position="65"/>
        <end position="93"/>
    </location>
</feature>
<accession>A0A2V1E1U5</accession>
<feature type="compositionally biased region" description="Low complexity" evidence="1">
    <location>
        <begin position="215"/>
        <end position="242"/>
    </location>
</feature>
<feature type="compositionally biased region" description="Pro residues" evidence="1">
    <location>
        <begin position="276"/>
        <end position="285"/>
    </location>
</feature>
<feature type="compositionally biased region" description="Low complexity" evidence="1">
    <location>
        <begin position="177"/>
        <end position="201"/>
    </location>
</feature>
<organism evidence="2 3">
    <name type="scientific">Periconia macrospinosa</name>
    <dbReference type="NCBI Taxonomy" id="97972"/>
    <lineage>
        <taxon>Eukaryota</taxon>
        <taxon>Fungi</taxon>
        <taxon>Dikarya</taxon>
        <taxon>Ascomycota</taxon>
        <taxon>Pezizomycotina</taxon>
        <taxon>Dothideomycetes</taxon>
        <taxon>Pleosporomycetidae</taxon>
        <taxon>Pleosporales</taxon>
        <taxon>Massarineae</taxon>
        <taxon>Periconiaceae</taxon>
        <taxon>Periconia</taxon>
    </lineage>
</organism>
<evidence type="ECO:0000256" key="1">
    <source>
        <dbReference type="SAM" id="MobiDB-lite"/>
    </source>
</evidence>
<evidence type="ECO:0000313" key="2">
    <source>
        <dbReference type="EMBL" id="PVI04391.1"/>
    </source>
</evidence>